<comment type="caution">
    <text evidence="18">The sequence shown here is derived from an EMBL/GenBank/DDBJ whole genome shotgun (WGS) entry which is preliminary data.</text>
</comment>
<organism evidence="18 19">
    <name type="scientific">Acidisoma cellulosilyticum</name>
    <dbReference type="NCBI Taxonomy" id="2802395"/>
    <lineage>
        <taxon>Bacteria</taxon>
        <taxon>Pseudomonadati</taxon>
        <taxon>Pseudomonadota</taxon>
        <taxon>Alphaproteobacteria</taxon>
        <taxon>Acetobacterales</taxon>
        <taxon>Acidocellaceae</taxon>
        <taxon>Acidisoma</taxon>
    </lineage>
</organism>
<dbReference type="GO" id="GO:0005886">
    <property type="term" value="C:plasma membrane"/>
    <property type="evidence" value="ECO:0007669"/>
    <property type="project" value="UniProtKB-SubCell"/>
</dbReference>
<evidence type="ECO:0000256" key="11">
    <source>
        <dbReference type="ARBA" id="ARBA00023098"/>
    </source>
</evidence>
<dbReference type="InterPro" id="IPR025202">
    <property type="entry name" value="PLD-like_dom"/>
</dbReference>
<keyword evidence="11" id="KW-0443">Lipid metabolism</keyword>
<evidence type="ECO:0000256" key="14">
    <source>
        <dbReference type="ARBA" id="ARBA00023264"/>
    </source>
</evidence>
<dbReference type="PANTHER" id="PTHR21248">
    <property type="entry name" value="CARDIOLIPIN SYNTHASE"/>
    <property type="match status" value="1"/>
</dbReference>
<evidence type="ECO:0000256" key="4">
    <source>
        <dbReference type="ARBA" id="ARBA00022475"/>
    </source>
</evidence>
<keyword evidence="8 16" id="KW-0812">Transmembrane</keyword>
<evidence type="ECO:0000256" key="9">
    <source>
        <dbReference type="ARBA" id="ARBA00022737"/>
    </source>
</evidence>
<evidence type="ECO:0000313" key="19">
    <source>
        <dbReference type="Proteomes" id="UP000721844"/>
    </source>
</evidence>
<dbReference type="InterPro" id="IPR027379">
    <property type="entry name" value="CLS_N"/>
</dbReference>
<dbReference type="GO" id="GO:0008808">
    <property type="term" value="F:cardiolipin synthase activity"/>
    <property type="evidence" value="ECO:0007669"/>
    <property type="project" value="UniProtKB-UniRule"/>
</dbReference>
<evidence type="ECO:0000256" key="2">
    <source>
        <dbReference type="ARBA" id="ARBA00004613"/>
    </source>
</evidence>
<evidence type="ECO:0000256" key="10">
    <source>
        <dbReference type="ARBA" id="ARBA00022989"/>
    </source>
</evidence>
<evidence type="ECO:0000256" key="13">
    <source>
        <dbReference type="ARBA" id="ARBA00023209"/>
    </source>
</evidence>
<dbReference type="Gene3D" id="3.30.870.10">
    <property type="entry name" value="Endonuclease Chain A"/>
    <property type="match status" value="3"/>
</dbReference>
<name>A0A963Z1N5_9PROT</name>
<feature type="transmembrane region" description="Helical" evidence="16">
    <location>
        <begin position="35"/>
        <end position="58"/>
    </location>
</feature>
<feature type="transmembrane region" description="Helical" evidence="16">
    <location>
        <begin position="12"/>
        <end position="29"/>
    </location>
</feature>
<evidence type="ECO:0000256" key="12">
    <source>
        <dbReference type="ARBA" id="ARBA00023136"/>
    </source>
</evidence>
<dbReference type="PANTHER" id="PTHR21248:SF22">
    <property type="entry name" value="PHOSPHOLIPASE D"/>
    <property type="match status" value="1"/>
</dbReference>
<evidence type="ECO:0000313" key="18">
    <source>
        <dbReference type="EMBL" id="MCB8880362.1"/>
    </source>
</evidence>
<keyword evidence="13" id="KW-0594">Phospholipid biosynthesis</keyword>
<keyword evidence="14" id="KW-1208">Phospholipid metabolism</keyword>
<accession>A0A963Z1N5</accession>
<dbReference type="Proteomes" id="UP000721844">
    <property type="component" value="Unassembled WGS sequence"/>
</dbReference>
<evidence type="ECO:0000256" key="16">
    <source>
        <dbReference type="SAM" id="Phobius"/>
    </source>
</evidence>
<dbReference type="SUPFAM" id="SSF56024">
    <property type="entry name" value="Phospholipase D/nuclease"/>
    <property type="match status" value="2"/>
</dbReference>
<evidence type="ECO:0000256" key="3">
    <source>
        <dbReference type="ARBA" id="ARBA00004651"/>
    </source>
</evidence>
<evidence type="ECO:0000256" key="8">
    <source>
        <dbReference type="ARBA" id="ARBA00022692"/>
    </source>
</evidence>
<evidence type="ECO:0000256" key="5">
    <source>
        <dbReference type="ARBA" id="ARBA00022516"/>
    </source>
</evidence>
<dbReference type="PROSITE" id="PS50035">
    <property type="entry name" value="PLD"/>
    <property type="match status" value="2"/>
</dbReference>
<dbReference type="EMBL" id="JAESVA010000003">
    <property type="protein sequence ID" value="MCB8880362.1"/>
    <property type="molecule type" value="Genomic_DNA"/>
</dbReference>
<dbReference type="Pfam" id="PF13396">
    <property type="entry name" value="PLDc_N"/>
    <property type="match status" value="1"/>
</dbReference>
<evidence type="ECO:0000256" key="1">
    <source>
        <dbReference type="ARBA" id="ARBA00003145"/>
    </source>
</evidence>
<evidence type="ECO:0000256" key="7">
    <source>
        <dbReference type="ARBA" id="ARBA00022679"/>
    </source>
</evidence>
<feature type="domain" description="PLD phosphodiesterase" evidence="17">
    <location>
        <begin position="392"/>
        <end position="414"/>
    </location>
</feature>
<dbReference type="SMART" id="SM00155">
    <property type="entry name" value="PLDc"/>
    <property type="match status" value="2"/>
</dbReference>
<evidence type="ECO:0000256" key="15">
    <source>
        <dbReference type="NCBIfam" id="TIGR04265"/>
    </source>
</evidence>
<keyword evidence="6" id="KW-0964">Secreted</keyword>
<dbReference type="NCBIfam" id="TIGR04265">
    <property type="entry name" value="bac_cardiolipin"/>
    <property type="match status" value="1"/>
</dbReference>
<dbReference type="Pfam" id="PF13091">
    <property type="entry name" value="PLDc_2"/>
    <property type="match status" value="2"/>
</dbReference>
<dbReference type="InterPro" id="IPR022924">
    <property type="entry name" value="Cardiolipin_synthase"/>
</dbReference>
<dbReference type="InterPro" id="IPR001736">
    <property type="entry name" value="PLipase_D/transphosphatidylase"/>
</dbReference>
<feature type="domain" description="PLD phosphodiesterase" evidence="17">
    <location>
        <begin position="211"/>
        <end position="238"/>
    </location>
</feature>
<protein>
    <recommendedName>
        <fullName evidence="15">Cardiolipin synthase</fullName>
        <ecNumber evidence="15">2.7.8.-</ecNumber>
    </recommendedName>
</protein>
<dbReference type="AlphaFoldDB" id="A0A963Z1N5"/>
<proteinExistence type="predicted"/>
<keyword evidence="4" id="KW-1003">Cell membrane</keyword>
<gene>
    <name evidence="18" type="primary">cls</name>
    <name evidence="18" type="ORF">ACELLULO517_08965</name>
</gene>
<keyword evidence="9" id="KW-0677">Repeat</keyword>
<dbReference type="EC" id="2.7.8.-" evidence="15"/>
<evidence type="ECO:0000259" key="17">
    <source>
        <dbReference type="PROSITE" id="PS50035"/>
    </source>
</evidence>
<evidence type="ECO:0000256" key="6">
    <source>
        <dbReference type="ARBA" id="ARBA00022525"/>
    </source>
</evidence>
<dbReference type="CDD" id="cd09157">
    <property type="entry name" value="PLDc_CLS_unchar2_1"/>
    <property type="match status" value="1"/>
</dbReference>
<dbReference type="GO" id="GO:0032049">
    <property type="term" value="P:cardiolipin biosynthetic process"/>
    <property type="evidence" value="ECO:0007669"/>
    <property type="project" value="UniProtKB-UniRule"/>
</dbReference>
<keyword evidence="7" id="KW-0808">Transferase</keyword>
<comment type="function">
    <text evidence="1">Could be a virulence factor.</text>
</comment>
<keyword evidence="19" id="KW-1185">Reference proteome</keyword>
<dbReference type="CDD" id="cd09163">
    <property type="entry name" value="PLDc_CLS_unchar2_2"/>
    <property type="match status" value="1"/>
</dbReference>
<keyword evidence="10 16" id="KW-1133">Transmembrane helix</keyword>
<sequence length="472" mass="52483">MEFLTRVKPGLELSLGFVIAVSVTIHVLLTKKDTASAAAWIGLAWFAPFFGGTTYFVLGINRVRRRAIRLRAPSAARTRRHRRTGDAANEDHALAPLQLGIARITGRPIETGNRIDILNNGDEAYPAMLEAIARAEHSIGLSSYIFRADAIGHRFITALAEAQKRGVAVRVIVDGIGSGWLLSPAYRALRRAGLPAGRFMHSSMPWRMSFLNLRSHKKILVVDGRIGFTGGVNIADQNLLAKNPPEPIQDTHFRVEGPITAQLTYAFIRDWAFVAHEELQGEAWYPELRPDGPSVARVVTAGPDEDLEKIEQTVLQAISCSRTSIQVMTPYFLPDQRVITALSLAALRGVAVDVVIPSKNVHRMMDWATRANVGPLLEAGVRIWRCPPPFRHSKIMVIEGEWSLIGSSNWDMRSFRLNFELSIEAYDKALATSLGQIVQENHSLPLTLEELHTRSFLLRMRDAAARLLLPYL</sequence>
<reference evidence="18 19" key="1">
    <citation type="journal article" date="2021" name="Microorganisms">
        <title>Acidisoma silvae sp. nov. and Acidisomacellulosilytica sp. nov., Two Acidophilic Bacteria Isolated from Decaying Wood, Hydrolyzing Cellulose and Producing Poly-3-hydroxybutyrate.</title>
        <authorList>
            <person name="Mieszkin S."/>
            <person name="Pouder E."/>
            <person name="Uroz S."/>
            <person name="Simon-Colin C."/>
            <person name="Alain K."/>
        </authorList>
    </citation>
    <scope>NUCLEOTIDE SEQUENCE [LARGE SCALE GENOMIC DNA]</scope>
    <source>
        <strain evidence="18 19">HW T5.17</strain>
    </source>
</reference>
<keyword evidence="5" id="KW-0444">Lipid biosynthesis</keyword>
<keyword evidence="12 16" id="KW-0472">Membrane</keyword>
<dbReference type="GO" id="GO:0005576">
    <property type="term" value="C:extracellular region"/>
    <property type="evidence" value="ECO:0007669"/>
    <property type="project" value="UniProtKB-SubCell"/>
</dbReference>
<comment type="subcellular location">
    <subcellularLocation>
        <location evidence="3">Cell membrane</location>
        <topology evidence="3">Multi-pass membrane protein</topology>
    </subcellularLocation>
    <subcellularLocation>
        <location evidence="2">Secreted</location>
    </subcellularLocation>
</comment>